<dbReference type="GO" id="GO:0019748">
    <property type="term" value="P:secondary metabolic process"/>
    <property type="evidence" value="ECO:0007669"/>
    <property type="project" value="InterPro"/>
</dbReference>
<organism evidence="1 2">
    <name type="scientific">Rathayibacter oskolensis</name>
    <dbReference type="NCBI Taxonomy" id="1891671"/>
    <lineage>
        <taxon>Bacteria</taxon>
        <taxon>Bacillati</taxon>
        <taxon>Actinomycetota</taxon>
        <taxon>Actinomycetes</taxon>
        <taxon>Micrococcales</taxon>
        <taxon>Microbacteriaceae</taxon>
        <taxon>Rathayibacter</taxon>
    </lineage>
</organism>
<evidence type="ECO:0000313" key="2">
    <source>
        <dbReference type="Proteomes" id="UP000193711"/>
    </source>
</evidence>
<dbReference type="SUPFAM" id="SSF56112">
    <property type="entry name" value="Protein kinase-like (PK-like)"/>
    <property type="match status" value="1"/>
</dbReference>
<dbReference type="Pfam" id="PF04655">
    <property type="entry name" value="APH_6_hur"/>
    <property type="match status" value="1"/>
</dbReference>
<reference evidence="2" key="1">
    <citation type="submission" date="2017-04" db="EMBL/GenBank/DDBJ databases">
        <authorList>
            <person name="Varghese N."/>
            <person name="Submissions S."/>
        </authorList>
    </citation>
    <scope>NUCLEOTIDE SEQUENCE [LARGE SCALE GENOMIC DNA]</scope>
    <source>
        <strain evidence="2">VKM Ac-2121</strain>
    </source>
</reference>
<name>A0A1X7NWR6_9MICO</name>
<dbReference type="InterPro" id="IPR006748">
    <property type="entry name" value="NH2Glyco/OHUrea_AB-resist_kin"/>
</dbReference>
<accession>A0A1X7NWR6</accession>
<dbReference type="InterPro" id="IPR011009">
    <property type="entry name" value="Kinase-like_dom_sf"/>
</dbReference>
<dbReference type="STRING" id="1891671.SAMN06295885_1928"/>
<keyword evidence="2" id="KW-1185">Reference proteome</keyword>
<dbReference type="GO" id="GO:0016301">
    <property type="term" value="F:kinase activity"/>
    <property type="evidence" value="ECO:0007669"/>
    <property type="project" value="UniProtKB-KW"/>
</dbReference>
<dbReference type="AlphaFoldDB" id="A0A1X7NWR6"/>
<evidence type="ECO:0000313" key="1">
    <source>
        <dbReference type="EMBL" id="SMH42225.1"/>
    </source>
</evidence>
<proteinExistence type="predicted"/>
<dbReference type="EMBL" id="FXBM01000002">
    <property type="protein sequence ID" value="SMH42225.1"/>
    <property type="molecule type" value="Genomic_DNA"/>
</dbReference>
<dbReference type="GO" id="GO:0016773">
    <property type="term" value="F:phosphotransferase activity, alcohol group as acceptor"/>
    <property type="evidence" value="ECO:0007669"/>
    <property type="project" value="InterPro"/>
</dbReference>
<gene>
    <name evidence="1" type="ORF">SAMN06295885_1928</name>
</gene>
<keyword evidence="1" id="KW-0418">Kinase</keyword>
<sequence>MREDAGMEIPRAVGARFRAEITRRDPSAAEWLERLPGVWTELSAEWHLEAVGTARAGATSLVVPVVTPSGVRAALKLVSPVMSMDAEAAALSAFGGRGAVTLLEADSARRAVLLEWIDGPSLAETADRGAAMSIAGRLTTELAAATPPSGAPRLAGQTSGWIRQLRAQHEDARRAGTALPEQHLKLATEIIRQLAADGTTTLTHGDLSLSNILQAAPDRWVAVDPALLVGTAANEAHTVVRGLLPTAIEAEDPLRLLGDWARRFTEAAGVDHSLAQALSFARFVSSYYWESQHRGAPADVAALRRAALLLARSL</sequence>
<dbReference type="OrthoDB" id="3806873at2"/>
<keyword evidence="1" id="KW-0808">Transferase</keyword>
<protein>
    <submittedName>
        <fullName evidence="1">Streptomycin 6-kinase</fullName>
    </submittedName>
</protein>
<dbReference type="Proteomes" id="UP000193711">
    <property type="component" value="Unassembled WGS sequence"/>
</dbReference>